<keyword evidence="2 6" id="KW-0812">Transmembrane</keyword>
<feature type="transmembrane region" description="Helical" evidence="6">
    <location>
        <begin position="214"/>
        <end position="233"/>
    </location>
</feature>
<dbReference type="Proteomes" id="UP000053890">
    <property type="component" value="Unassembled WGS sequence"/>
</dbReference>
<evidence type="ECO:0000256" key="5">
    <source>
        <dbReference type="SAM" id="MobiDB-lite"/>
    </source>
</evidence>
<feature type="transmembrane region" description="Helical" evidence="6">
    <location>
        <begin position="547"/>
        <end position="569"/>
    </location>
</feature>
<evidence type="ECO:0000256" key="1">
    <source>
        <dbReference type="ARBA" id="ARBA00004141"/>
    </source>
</evidence>
<dbReference type="Gene3D" id="1.20.1250.20">
    <property type="entry name" value="MFS general substrate transporter like domains"/>
    <property type="match status" value="1"/>
</dbReference>
<evidence type="ECO:0000256" key="4">
    <source>
        <dbReference type="ARBA" id="ARBA00023136"/>
    </source>
</evidence>
<dbReference type="EMBL" id="KQ474073">
    <property type="protein sequence ID" value="KPV78082.1"/>
    <property type="molecule type" value="Genomic_DNA"/>
</dbReference>
<feature type="compositionally biased region" description="Basic residues" evidence="5">
    <location>
        <begin position="21"/>
        <end position="33"/>
    </location>
</feature>
<dbReference type="OMA" id="MTWIACA"/>
<evidence type="ECO:0000313" key="9">
    <source>
        <dbReference type="Proteomes" id="UP000053890"/>
    </source>
</evidence>
<evidence type="ECO:0000256" key="3">
    <source>
        <dbReference type="ARBA" id="ARBA00022989"/>
    </source>
</evidence>
<evidence type="ECO:0000313" key="8">
    <source>
        <dbReference type="EMBL" id="KPV78082.1"/>
    </source>
</evidence>
<feature type="transmembrane region" description="Helical" evidence="6">
    <location>
        <begin position="410"/>
        <end position="434"/>
    </location>
</feature>
<accession>A0A194SBV3</accession>
<feature type="transmembrane region" description="Helical" evidence="6">
    <location>
        <begin position="481"/>
        <end position="502"/>
    </location>
</feature>
<feature type="region of interest" description="Disordered" evidence="5">
    <location>
        <begin position="1"/>
        <end position="42"/>
    </location>
</feature>
<dbReference type="InterPro" id="IPR011701">
    <property type="entry name" value="MFS"/>
</dbReference>
<dbReference type="CDD" id="cd17323">
    <property type="entry name" value="MFS_Tpo1_MDR_like"/>
    <property type="match status" value="1"/>
</dbReference>
<dbReference type="Pfam" id="PF07690">
    <property type="entry name" value="MFS_1"/>
    <property type="match status" value="1"/>
</dbReference>
<keyword evidence="9" id="KW-1185">Reference proteome</keyword>
<protein>
    <recommendedName>
        <fullName evidence="7">Major facilitator superfamily (MFS) profile domain-containing protein</fullName>
    </recommendedName>
</protein>
<gene>
    <name evidence="8" type="ORF">RHOBADRAFT_65855</name>
</gene>
<feature type="region of interest" description="Disordered" evidence="5">
    <location>
        <begin position="77"/>
        <end position="106"/>
    </location>
</feature>
<dbReference type="GeneID" id="28979244"/>
<dbReference type="SUPFAM" id="SSF103473">
    <property type="entry name" value="MFS general substrate transporter"/>
    <property type="match status" value="1"/>
</dbReference>
<feature type="domain" description="Major facilitator superfamily (MFS) profile" evidence="7">
    <location>
        <begin position="150"/>
        <end position="572"/>
    </location>
</feature>
<dbReference type="OrthoDB" id="5376138at2759"/>
<comment type="subcellular location">
    <subcellularLocation>
        <location evidence="1">Membrane</location>
        <topology evidence="1">Multi-pass membrane protein</topology>
    </subcellularLocation>
</comment>
<dbReference type="GO" id="GO:0005886">
    <property type="term" value="C:plasma membrane"/>
    <property type="evidence" value="ECO:0007669"/>
    <property type="project" value="TreeGrafter"/>
</dbReference>
<name>A0A194SBV3_RHOGW</name>
<organism evidence="8 9">
    <name type="scientific">Rhodotorula graminis (strain WP1)</name>
    <dbReference type="NCBI Taxonomy" id="578459"/>
    <lineage>
        <taxon>Eukaryota</taxon>
        <taxon>Fungi</taxon>
        <taxon>Dikarya</taxon>
        <taxon>Basidiomycota</taxon>
        <taxon>Pucciniomycotina</taxon>
        <taxon>Microbotryomycetes</taxon>
        <taxon>Sporidiobolales</taxon>
        <taxon>Sporidiobolaceae</taxon>
        <taxon>Rhodotorula</taxon>
    </lineage>
</organism>
<feature type="transmembrane region" description="Helical" evidence="6">
    <location>
        <begin position="304"/>
        <end position="323"/>
    </location>
</feature>
<feature type="transmembrane region" description="Helical" evidence="6">
    <location>
        <begin position="273"/>
        <end position="292"/>
    </location>
</feature>
<feature type="compositionally biased region" description="Low complexity" evidence="5">
    <location>
        <begin position="1"/>
        <end position="18"/>
    </location>
</feature>
<dbReference type="PROSITE" id="PS50850">
    <property type="entry name" value="MFS"/>
    <property type="match status" value="1"/>
</dbReference>
<evidence type="ECO:0000256" key="2">
    <source>
        <dbReference type="ARBA" id="ARBA00022692"/>
    </source>
</evidence>
<evidence type="ECO:0000259" key="7">
    <source>
        <dbReference type="PROSITE" id="PS50850"/>
    </source>
</evidence>
<dbReference type="PANTHER" id="PTHR23502:SF134">
    <property type="entry name" value="MAJOR FACILITATOR SUPERFAMILY (MFS) PROFILE DOMAIN-CONTAINING PROTEIN-RELATED"/>
    <property type="match status" value="1"/>
</dbReference>
<evidence type="ECO:0000256" key="6">
    <source>
        <dbReference type="SAM" id="Phobius"/>
    </source>
</evidence>
<keyword evidence="4 6" id="KW-0472">Membrane</keyword>
<feature type="compositionally biased region" description="Basic and acidic residues" evidence="5">
    <location>
        <begin position="96"/>
        <end position="106"/>
    </location>
</feature>
<sequence>MAHPHAAAAPLYPSSAPAPARPHRSHDHAHRGPARAEGELSETAVVWDTELREWRSQDEAAQGLASRAMDERADAVVEGSEDEATVAPTRSVSVEAGEKRAGAGPELDRARTLTAATEEGKEGREVIWTEWNADDRENPFNWSQRKKWQTCLIACFFTLSAAYSGTAFAMGTPSLMRDLNVSHEVATLGLSFFPLGFALGPLFTAPLSEAYGRYPLYVISSLVYLVFFIPTAYGQNIATVVIARFIGGIAASTGSTLVGGTVADLFDTHERGLPMAIFSIMAFAGTGLGPAVSGYIEFKLGWRWISWVQMMLCGVLTVLIILFTRETRGSVILSRRARKMRKDTGDDRYQCRSDAERASLAVLLKVSMTRPIYLLCTEPIVFFVSLWAGFSWGSLYLLVEAVPLIFGNVYGFNAGQVGLVFYSVVVATFIGAVSSYYQERLYRKNVAKRGPEARLYASLIGGLVFPAGAFILAFSQGRGHWMGPVVGLTLIFTGVYTIYLAVFSYLADCYTIYASSALSGQSLFRNLAACGFPLFCTQMYNSLGYQWASFLAGCVALVLAATPWVLFAFGPKIREKSNFAKELARMRGEAA</sequence>
<feature type="transmembrane region" description="Helical" evidence="6">
    <location>
        <begin position="185"/>
        <end position="207"/>
    </location>
</feature>
<dbReference type="GO" id="GO:0022857">
    <property type="term" value="F:transmembrane transporter activity"/>
    <property type="evidence" value="ECO:0007669"/>
    <property type="project" value="InterPro"/>
</dbReference>
<dbReference type="InterPro" id="IPR020846">
    <property type="entry name" value="MFS_dom"/>
</dbReference>
<keyword evidence="3 6" id="KW-1133">Transmembrane helix</keyword>
<dbReference type="RefSeq" id="XP_018274131.1">
    <property type="nucleotide sequence ID" value="XM_018418797.1"/>
</dbReference>
<feature type="transmembrane region" description="Helical" evidence="6">
    <location>
        <begin position="151"/>
        <end position="173"/>
    </location>
</feature>
<dbReference type="STRING" id="578459.A0A194SBV3"/>
<dbReference type="AlphaFoldDB" id="A0A194SBV3"/>
<reference evidence="8 9" key="1">
    <citation type="journal article" date="2015" name="Front. Microbiol.">
        <title>Genome sequence of the plant growth promoting endophytic yeast Rhodotorula graminis WP1.</title>
        <authorList>
            <person name="Firrincieli A."/>
            <person name="Otillar R."/>
            <person name="Salamov A."/>
            <person name="Schmutz J."/>
            <person name="Khan Z."/>
            <person name="Redman R.S."/>
            <person name="Fleck N.D."/>
            <person name="Lindquist E."/>
            <person name="Grigoriev I.V."/>
            <person name="Doty S.L."/>
        </authorList>
    </citation>
    <scope>NUCLEOTIDE SEQUENCE [LARGE SCALE GENOMIC DNA]</scope>
    <source>
        <strain evidence="8 9">WP1</strain>
    </source>
</reference>
<dbReference type="PANTHER" id="PTHR23502">
    <property type="entry name" value="MAJOR FACILITATOR SUPERFAMILY"/>
    <property type="match status" value="1"/>
</dbReference>
<dbReference type="FunFam" id="1.20.1250.20:FF:000082">
    <property type="entry name" value="MFS multidrug transporter, putative"/>
    <property type="match status" value="1"/>
</dbReference>
<feature type="transmembrane region" description="Helical" evidence="6">
    <location>
        <begin position="455"/>
        <end position="475"/>
    </location>
</feature>
<proteinExistence type="predicted"/>
<dbReference type="InterPro" id="IPR036259">
    <property type="entry name" value="MFS_trans_sf"/>
</dbReference>
<feature type="transmembrane region" description="Helical" evidence="6">
    <location>
        <begin position="245"/>
        <end position="266"/>
    </location>
</feature>